<dbReference type="Proteomes" id="UP000016933">
    <property type="component" value="Unassembled WGS sequence"/>
</dbReference>
<sequence>MSHELSWSFRDIDNMLYSMSIPDRDFGSRGQEQRLGQLKERLDPSKQKGSPRQQLSQSDTDRI</sequence>
<name>N1PGK4_DOTSN</name>
<protein>
    <submittedName>
        <fullName evidence="2">Uncharacterized protein</fullName>
    </submittedName>
</protein>
<feature type="compositionally biased region" description="Polar residues" evidence="1">
    <location>
        <begin position="47"/>
        <end position="63"/>
    </location>
</feature>
<dbReference type="HOGENOM" id="CLU_2885755_0_0_1"/>
<evidence type="ECO:0000256" key="1">
    <source>
        <dbReference type="SAM" id="MobiDB-lite"/>
    </source>
</evidence>
<feature type="region of interest" description="Disordered" evidence="1">
    <location>
        <begin position="20"/>
        <end position="63"/>
    </location>
</feature>
<feature type="compositionally biased region" description="Basic and acidic residues" evidence="1">
    <location>
        <begin position="37"/>
        <end position="46"/>
    </location>
</feature>
<dbReference type="AlphaFoldDB" id="N1PGK4"/>
<keyword evidence="3" id="KW-1185">Reference proteome</keyword>
<accession>N1PGK4</accession>
<proteinExistence type="predicted"/>
<evidence type="ECO:0000313" key="2">
    <source>
        <dbReference type="EMBL" id="EME41244.1"/>
    </source>
</evidence>
<gene>
    <name evidence="2" type="ORF">DOTSEDRAFT_73606</name>
</gene>
<reference evidence="2 3" key="2">
    <citation type="journal article" date="2012" name="PLoS Pathog.">
        <title>Diverse lifestyles and strategies of plant pathogenesis encoded in the genomes of eighteen Dothideomycetes fungi.</title>
        <authorList>
            <person name="Ohm R.A."/>
            <person name="Feau N."/>
            <person name="Henrissat B."/>
            <person name="Schoch C.L."/>
            <person name="Horwitz B.A."/>
            <person name="Barry K.W."/>
            <person name="Condon B.J."/>
            <person name="Copeland A.C."/>
            <person name="Dhillon B."/>
            <person name="Glaser F."/>
            <person name="Hesse C.N."/>
            <person name="Kosti I."/>
            <person name="LaButti K."/>
            <person name="Lindquist E.A."/>
            <person name="Lucas S."/>
            <person name="Salamov A.A."/>
            <person name="Bradshaw R.E."/>
            <person name="Ciuffetti L."/>
            <person name="Hamelin R.C."/>
            <person name="Kema G.H.J."/>
            <person name="Lawrence C."/>
            <person name="Scott J.A."/>
            <person name="Spatafora J.W."/>
            <person name="Turgeon B.G."/>
            <person name="de Wit P.J.G.M."/>
            <person name="Zhong S."/>
            <person name="Goodwin S.B."/>
            <person name="Grigoriev I.V."/>
        </authorList>
    </citation>
    <scope>NUCLEOTIDE SEQUENCE [LARGE SCALE GENOMIC DNA]</scope>
    <source>
        <strain evidence="3">NZE10 / CBS 128990</strain>
    </source>
</reference>
<evidence type="ECO:0000313" key="3">
    <source>
        <dbReference type="Proteomes" id="UP000016933"/>
    </source>
</evidence>
<reference evidence="3" key="1">
    <citation type="journal article" date="2012" name="PLoS Genet.">
        <title>The genomes of the fungal plant pathogens Cladosporium fulvum and Dothistroma septosporum reveal adaptation to different hosts and lifestyles but also signatures of common ancestry.</title>
        <authorList>
            <person name="de Wit P.J.G.M."/>
            <person name="van der Burgt A."/>
            <person name="Oekmen B."/>
            <person name="Stergiopoulos I."/>
            <person name="Abd-Elsalam K.A."/>
            <person name="Aerts A.L."/>
            <person name="Bahkali A.H."/>
            <person name="Beenen H.G."/>
            <person name="Chettri P."/>
            <person name="Cox M.P."/>
            <person name="Datema E."/>
            <person name="de Vries R.P."/>
            <person name="Dhillon B."/>
            <person name="Ganley A.R."/>
            <person name="Griffiths S.A."/>
            <person name="Guo Y."/>
            <person name="Hamelin R.C."/>
            <person name="Henrissat B."/>
            <person name="Kabir M.S."/>
            <person name="Jashni M.K."/>
            <person name="Kema G."/>
            <person name="Klaubauf S."/>
            <person name="Lapidus A."/>
            <person name="Levasseur A."/>
            <person name="Lindquist E."/>
            <person name="Mehrabi R."/>
            <person name="Ohm R.A."/>
            <person name="Owen T.J."/>
            <person name="Salamov A."/>
            <person name="Schwelm A."/>
            <person name="Schijlen E."/>
            <person name="Sun H."/>
            <person name="van den Burg H.A."/>
            <person name="van Ham R.C.H.J."/>
            <person name="Zhang S."/>
            <person name="Goodwin S.B."/>
            <person name="Grigoriev I.V."/>
            <person name="Collemare J."/>
            <person name="Bradshaw R.E."/>
        </authorList>
    </citation>
    <scope>NUCLEOTIDE SEQUENCE [LARGE SCALE GENOMIC DNA]</scope>
    <source>
        <strain evidence="3">NZE10 / CBS 128990</strain>
    </source>
</reference>
<dbReference type="EMBL" id="KB446542">
    <property type="protein sequence ID" value="EME41244.1"/>
    <property type="molecule type" value="Genomic_DNA"/>
</dbReference>
<organism evidence="2 3">
    <name type="scientific">Dothistroma septosporum (strain NZE10 / CBS 128990)</name>
    <name type="common">Red band needle blight fungus</name>
    <name type="synonym">Mycosphaerella pini</name>
    <dbReference type="NCBI Taxonomy" id="675120"/>
    <lineage>
        <taxon>Eukaryota</taxon>
        <taxon>Fungi</taxon>
        <taxon>Dikarya</taxon>
        <taxon>Ascomycota</taxon>
        <taxon>Pezizomycotina</taxon>
        <taxon>Dothideomycetes</taxon>
        <taxon>Dothideomycetidae</taxon>
        <taxon>Mycosphaerellales</taxon>
        <taxon>Mycosphaerellaceae</taxon>
        <taxon>Dothistroma</taxon>
    </lineage>
</organism>